<sequence length="480" mass="54302">MERDAACCGAERRGEKGRARVAGTGADGRGDATFPTTSASASRSQVPILPHRGFCPQDISIDRIAVHRSRPCNSTKVHVSNLSSILLSVEYREQGRDIVDASILMAEIVGSAVVQESVSQIVSGLLQKYEDKHNSNAFRNLERLEMAHIRLEAVLQTSDKWDITDTSLLRWRRKLKSAAQECDDTLHRCRQRILEDEHIEKEVSNSSLPKRVVHATRSFVSSIFNHNNDDLNISIVQRFEWFADGASEFLRLLELGGTPRCHMPFDPLIKHLLAGKILQHRIIRANKCPLFLLLVPFITADHGIEEQVIHVSLSCHVSLSECDKQKASQSDCRSFLRDHPYLRAGVVFALHGSSEDVLLVDKFPAIAAMYSEEQHCLHTVFTLGQLEEIMLPKAVDYFCQNEEATVYQILWRSRHGTAYIQVERASMFMPSTRQTFHGAKRRKLLQGQGEMLECVTYRASRFLELWATYAPIQLHGSIFI</sequence>
<dbReference type="AlphaFoldDB" id="A0A811NBX9"/>
<dbReference type="SMART" id="SM01157">
    <property type="entry name" value="DUF1719"/>
    <property type="match status" value="1"/>
</dbReference>
<protein>
    <recommendedName>
        <fullName evidence="4">Rx N-terminal domain-containing protein</fullName>
    </recommendedName>
</protein>
<feature type="region of interest" description="Disordered" evidence="1">
    <location>
        <begin position="17"/>
        <end position="45"/>
    </location>
</feature>
<dbReference type="PANTHER" id="PTHR33377">
    <property type="entry name" value="OS10G0134700 PROTEIN-RELATED"/>
    <property type="match status" value="1"/>
</dbReference>
<evidence type="ECO:0000313" key="3">
    <source>
        <dbReference type="Proteomes" id="UP000604825"/>
    </source>
</evidence>
<dbReference type="Pfam" id="PF08224">
    <property type="entry name" value="DUF1719"/>
    <property type="match status" value="1"/>
</dbReference>
<organism evidence="2 3">
    <name type="scientific">Miscanthus lutarioriparius</name>
    <dbReference type="NCBI Taxonomy" id="422564"/>
    <lineage>
        <taxon>Eukaryota</taxon>
        <taxon>Viridiplantae</taxon>
        <taxon>Streptophyta</taxon>
        <taxon>Embryophyta</taxon>
        <taxon>Tracheophyta</taxon>
        <taxon>Spermatophyta</taxon>
        <taxon>Magnoliopsida</taxon>
        <taxon>Liliopsida</taxon>
        <taxon>Poales</taxon>
        <taxon>Poaceae</taxon>
        <taxon>PACMAD clade</taxon>
        <taxon>Panicoideae</taxon>
        <taxon>Andropogonodae</taxon>
        <taxon>Andropogoneae</taxon>
        <taxon>Saccharinae</taxon>
        <taxon>Miscanthus</taxon>
    </lineage>
</organism>
<name>A0A811NBX9_9POAL</name>
<gene>
    <name evidence="2" type="ORF">NCGR_LOCUS14787</name>
</gene>
<dbReference type="InterPro" id="IPR013181">
    <property type="entry name" value="DUF1719"/>
</dbReference>
<dbReference type="PANTHER" id="PTHR33377:SF3">
    <property type="entry name" value="WW DOMAIN-CONTAINING PROTEIN"/>
    <property type="match status" value="1"/>
</dbReference>
<dbReference type="EMBL" id="CAJGYO010000003">
    <property type="protein sequence ID" value="CAD6221521.1"/>
    <property type="molecule type" value="Genomic_DNA"/>
</dbReference>
<comment type="caution">
    <text evidence="2">The sequence shown here is derived from an EMBL/GenBank/DDBJ whole genome shotgun (WGS) entry which is preliminary data.</text>
</comment>
<feature type="compositionally biased region" description="Polar residues" evidence="1">
    <location>
        <begin position="34"/>
        <end position="45"/>
    </location>
</feature>
<dbReference type="Proteomes" id="UP000604825">
    <property type="component" value="Unassembled WGS sequence"/>
</dbReference>
<reference evidence="2" key="1">
    <citation type="submission" date="2020-10" db="EMBL/GenBank/DDBJ databases">
        <authorList>
            <person name="Han B."/>
            <person name="Lu T."/>
            <person name="Zhao Q."/>
            <person name="Huang X."/>
            <person name="Zhao Y."/>
        </authorList>
    </citation>
    <scope>NUCLEOTIDE SEQUENCE</scope>
</reference>
<proteinExistence type="predicted"/>
<accession>A0A811NBX9</accession>
<keyword evidence="3" id="KW-1185">Reference proteome</keyword>
<evidence type="ECO:0000256" key="1">
    <source>
        <dbReference type="SAM" id="MobiDB-lite"/>
    </source>
</evidence>
<evidence type="ECO:0008006" key="4">
    <source>
        <dbReference type="Google" id="ProtNLM"/>
    </source>
</evidence>
<evidence type="ECO:0000313" key="2">
    <source>
        <dbReference type="EMBL" id="CAD6221521.1"/>
    </source>
</evidence>